<feature type="compositionally biased region" description="Basic and acidic residues" evidence="1">
    <location>
        <begin position="10"/>
        <end position="20"/>
    </location>
</feature>
<dbReference type="Proteomes" id="UP000248039">
    <property type="component" value="Unassembled WGS sequence"/>
</dbReference>
<evidence type="ECO:0000256" key="1">
    <source>
        <dbReference type="SAM" id="MobiDB-lite"/>
    </source>
</evidence>
<dbReference type="EMBL" id="PYBW01000186">
    <property type="protein sequence ID" value="PYC66055.1"/>
    <property type="molecule type" value="Genomic_DNA"/>
</dbReference>
<organism evidence="2 3">
    <name type="scientific">Streptomyces tateyamensis</name>
    <dbReference type="NCBI Taxonomy" id="565073"/>
    <lineage>
        <taxon>Bacteria</taxon>
        <taxon>Bacillati</taxon>
        <taxon>Actinomycetota</taxon>
        <taxon>Actinomycetes</taxon>
        <taxon>Kitasatosporales</taxon>
        <taxon>Streptomycetaceae</taxon>
        <taxon>Streptomyces</taxon>
    </lineage>
</organism>
<protein>
    <submittedName>
        <fullName evidence="2">Uncharacterized protein</fullName>
    </submittedName>
</protein>
<gene>
    <name evidence="2" type="ORF">C7C46_31655</name>
</gene>
<name>A0A2V4N7B7_9ACTN</name>
<sequence>MDFFSSIPEPEPRPEFERPAPPEWMVPEDVRPIGLPFNRLLLNNARVAVFLDGLRAYPAGFEFDLHIRWAPGQGRHSNPFRWPGAFGEEGPAEEELRLGVLYADGRRAATDRSLPWNARERRQQPVISASHGSGSDNRIEQRFYVWGLPEEGPVTLVWAWPAEGQQEQTVLLDGDALRAAAGLAEPLWTG</sequence>
<feature type="region of interest" description="Disordered" evidence="1">
    <location>
        <begin position="1"/>
        <end position="20"/>
    </location>
</feature>
<evidence type="ECO:0000313" key="2">
    <source>
        <dbReference type="EMBL" id="PYC66055.1"/>
    </source>
</evidence>
<proteinExistence type="predicted"/>
<dbReference type="RefSeq" id="WP_110673366.1">
    <property type="nucleotide sequence ID" value="NZ_PYBW01000186.1"/>
</dbReference>
<dbReference type="OrthoDB" id="3283992at2"/>
<keyword evidence="3" id="KW-1185">Reference proteome</keyword>
<accession>A0A2V4N7B7</accession>
<dbReference type="AlphaFoldDB" id="A0A2V4N7B7"/>
<comment type="caution">
    <text evidence="2">The sequence shown here is derived from an EMBL/GenBank/DDBJ whole genome shotgun (WGS) entry which is preliminary data.</text>
</comment>
<reference evidence="2 3" key="1">
    <citation type="submission" date="2018-03" db="EMBL/GenBank/DDBJ databases">
        <title>Bioinformatic expansion and discovery of thiopeptide antibiotics.</title>
        <authorList>
            <person name="Schwalen C.J."/>
            <person name="Hudson G.A."/>
            <person name="Mitchell D.A."/>
        </authorList>
    </citation>
    <scope>NUCLEOTIDE SEQUENCE [LARGE SCALE GENOMIC DNA]</scope>
    <source>
        <strain evidence="2 3">ATCC 21389</strain>
    </source>
</reference>
<evidence type="ECO:0000313" key="3">
    <source>
        <dbReference type="Proteomes" id="UP000248039"/>
    </source>
</evidence>